<evidence type="ECO:0000313" key="4">
    <source>
        <dbReference type="Proteomes" id="UP000254000"/>
    </source>
</evidence>
<sequence length="384" mass="43784">MNPRKLTGNASVDAIATMAITGNVIPATWYKTITTASGKADLAAINILSDVLYWYRPSEIRDEATGDIIAYRKRFSADLLQRSYDQLAEHFGLSKRQAKDAVVRLEELGAVRRVFRNVDCGAGMMGNVMFIAIDPAQVLELTYPDQSDDLDPMAKKRHRYDGGDAKSDTPMSEFRHRYGEKSPDIYKDYSETTERLSSDHPTNQPERLSCDKGDGGLAETSESFERAWEKVPGSKASQCAKEKAWRVWQGSLSDHGVDGDFLASSYRRYVIQQEQAGTEARFIATLSTWLKPNRPITGLSLDAALENRREQRARAERRSAERRAEEEHRKEEERIRALETEWRDSDPEAQRLWSLAWDYGAGFDRMGDAMRDYRAYRDERFRPG</sequence>
<dbReference type="EMBL" id="PPTS01000004">
    <property type="protein sequence ID" value="RDB65247.1"/>
    <property type="molecule type" value="Genomic_DNA"/>
</dbReference>
<comment type="caution">
    <text evidence="3">The sequence shown here is derived from an EMBL/GenBank/DDBJ whole genome shotgun (WGS) entry which is preliminary data.</text>
</comment>
<feature type="region of interest" description="Disordered" evidence="2">
    <location>
        <begin position="150"/>
        <end position="175"/>
    </location>
</feature>
<accession>A0A369M2U4</accession>
<dbReference type="OrthoDB" id="3176605at2"/>
<dbReference type="RefSeq" id="WP_114568880.1">
    <property type="nucleotide sequence ID" value="NZ_CABMMS010000004.1"/>
</dbReference>
<gene>
    <name evidence="3" type="ORF">C1877_07850</name>
</gene>
<dbReference type="Proteomes" id="UP000254000">
    <property type="component" value="Unassembled WGS sequence"/>
</dbReference>
<evidence type="ECO:0000256" key="1">
    <source>
        <dbReference type="SAM" id="Coils"/>
    </source>
</evidence>
<feature type="coiled-coil region" evidence="1">
    <location>
        <begin position="303"/>
        <end position="341"/>
    </location>
</feature>
<organism evidence="3 4">
    <name type="scientific">Gordonibacter pamelaeae</name>
    <dbReference type="NCBI Taxonomy" id="471189"/>
    <lineage>
        <taxon>Bacteria</taxon>
        <taxon>Bacillati</taxon>
        <taxon>Actinomycetota</taxon>
        <taxon>Coriobacteriia</taxon>
        <taxon>Eggerthellales</taxon>
        <taxon>Eggerthellaceae</taxon>
        <taxon>Gordonibacter</taxon>
    </lineage>
</organism>
<evidence type="ECO:0008006" key="5">
    <source>
        <dbReference type="Google" id="ProtNLM"/>
    </source>
</evidence>
<proteinExistence type="predicted"/>
<reference evidence="3 4" key="1">
    <citation type="journal article" date="2018" name="Elife">
        <title>Discovery and characterization of a prevalent human gut bacterial enzyme sufficient for the inactivation of a family of plant toxins.</title>
        <authorList>
            <person name="Koppel N."/>
            <person name="Bisanz J.E."/>
            <person name="Pandelia M.E."/>
            <person name="Turnbaugh P.J."/>
            <person name="Balskus E.P."/>
        </authorList>
    </citation>
    <scope>NUCLEOTIDE SEQUENCE [LARGE SCALE GENOMIC DNA]</scope>
    <source>
        <strain evidence="3 4">3C</strain>
    </source>
</reference>
<feature type="region of interest" description="Disordered" evidence="2">
    <location>
        <begin position="192"/>
        <end position="218"/>
    </location>
</feature>
<keyword evidence="1" id="KW-0175">Coiled coil</keyword>
<dbReference type="AlphaFoldDB" id="A0A369M2U4"/>
<evidence type="ECO:0000256" key="2">
    <source>
        <dbReference type="SAM" id="MobiDB-lite"/>
    </source>
</evidence>
<feature type="compositionally biased region" description="Basic and acidic residues" evidence="2">
    <location>
        <begin position="160"/>
        <end position="175"/>
    </location>
</feature>
<name>A0A369M2U4_9ACTN</name>
<keyword evidence="4" id="KW-1185">Reference proteome</keyword>
<protein>
    <recommendedName>
        <fullName evidence="5">Replication protein</fullName>
    </recommendedName>
</protein>
<dbReference type="GeneID" id="78359602"/>
<evidence type="ECO:0000313" key="3">
    <source>
        <dbReference type="EMBL" id="RDB65247.1"/>
    </source>
</evidence>